<name>A0A5B8YL97_9FLAO</name>
<evidence type="ECO:0000313" key="3">
    <source>
        <dbReference type="Proteomes" id="UP000321954"/>
    </source>
</evidence>
<dbReference type="Pfam" id="PF22322">
    <property type="entry name" value="DUF6973"/>
    <property type="match status" value="1"/>
</dbReference>
<dbReference type="RefSeq" id="WP_146834201.1">
    <property type="nucleotide sequence ID" value="NZ_CP042476.1"/>
</dbReference>
<keyword evidence="3" id="KW-1185">Reference proteome</keyword>
<dbReference type="OrthoDB" id="1187707at2"/>
<dbReference type="InterPro" id="IPR054246">
    <property type="entry name" value="DUF6973"/>
</dbReference>
<reference evidence="2 3" key="1">
    <citation type="submission" date="2019-08" db="EMBL/GenBank/DDBJ databases">
        <title>Antarcticibacterium arcticum sp. nov., a bacterium isolated from marine sediment of the Canadian Beaufort Sea.</title>
        <authorList>
            <person name="Lee Y.M."/>
            <person name="Baek K."/>
            <person name="Lee D.-H."/>
            <person name="Shin S.C."/>
            <person name="Jin Y.K."/>
            <person name="Park Y."/>
        </authorList>
    </citation>
    <scope>NUCLEOTIDE SEQUENCE [LARGE SCALE GENOMIC DNA]</scope>
    <source>
        <strain evidence="2 3">PAMC 28998</strain>
    </source>
</reference>
<dbReference type="KEGG" id="anp:FK178_09730"/>
<dbReference type="AlphaFoldDB" id="A0A5B8YL97"/>
<accession>A0A5B8YL97</accession>
<evidence type="ECO:0000313" key="2">
    <source>
        <dbReference type="EMBL" id="QED37988.1"/>
    </source>
</evidence>
<protein>
    <recommendedName>
        <fullName evidence="1">DUF6973 domain-containing protein</fullName>
    </recommendedName>
</protein>
<dbReference type="Proteomes" id="UP000321954">
    <property type="component" value="Chromosome"/>
</dbReference>
<gene>
    <name evidence="2" type="ORF">FK178_09730</name>
</gene>
<proteinExistence type="predicted"/>
<dbReference type="EMBL" id="CP042476">
    <property type="protein sequence ID" value="QED37988.1"/>
    <property type="molecule type" value="Genomic_DNA"/>
</dbReference>
<sequence length="484" mass="54751">MKNIFLKPKLFIATLILFFSYSCEKENLNEGINLEDNSLIKNSEMNFGSFNDFENLKSLTMDSPLKITYDISEAKVKNSEESIIVDTSRVSMNIYKKNKYYTLSVVDNSGESKSYFENIIIADLATQETKYYICRYYYKNEACNNPEQIDLKNIERGEIRMLNSLENVTQKEYNCYSISTQLCDYGGETHVAGPNCSTTYTKTSNYCISTPDYSAYTTFYYESSGGGSEGGGPGTPAYVDPNDPWTQPISTPQMYAAGLDYHLNITPNQKLWLEQNTTEAVKAMKFLDDNSYSAESKNLAERAIVLMILGKVIDFNNPVANYNFDANNSIILAYEQDYKNEMSVQERSIFDGLSRVKQLNYLHSGYLAKKYESIIYGGNFRNTKSDAYRHSLWNAFSTVKLGSSLTNQLTTAHENKPLQYTLEYKENDMDLYNNSKGIEIGLTGSINLMLKVKLAVEEGNLKYLSNLDSNGLATATSVLKPTNQ</sequence>
<organism evidence="2 3">
    <name type="scientific">Antarcticibacterium arcticum</name>
    <dbReference type="NCBI Taxonomy" id="2585771"/>
    <lineage>
        <taxon>Bacteria</taxon>
        <taxon>Pseudomonadati</taxon>
        <taxon>Bacteroidota</taxon>
        <taxon>Flavobacteriia</taxon>
        <taxon>Flavobacteriales</taxon>
        <taxon>Flavobacteriaceae</taxon>
        <taxon>Antarcticibacterium</taxon>
    </lineage>
</organism>
<dbReference type="PROSITE" id="PS51257">
    <property type="entry name" value="PROKAR_LIPOPROTEIN"/>
    <property type="match status" value="1"/>
</dbReference>
<feature type="domain" description="DUF6973" evidence="1">
    <location>
        <begin position="377"/>
        <end position="442"/>
    </location>
</feature>
<evidence type="ECO:0000259" key="1">
    <source>
        <dbReference type="Pfam" id="PF22322"/>
    </source>
</evidence>